<organism evidence="1 2">
    <name type="scientific">Chromohalobacter moromii</name>
    <dbReference type="NCBI Taxonomy" id="2860329"/>
    <lineage>
        <taxon>Bacteria</taxon>
        <taxon>Pseudomonadati</taxon>
        <taxon>Pseudomonadota</taxon>
        <taxon>Gammaproteobacteria</taxon>
        <taxon>Oceanospirillales</taxon>
        <taxon>Halomonadaceae</taxon>
        <taxon>Chromohalobacter</taxon>
    </lineage>
</organism>
<dbReference type="Proteomes" id="UP001145353">
    <property type="component" value="Unassembled WGS sequence"/>
</dbReference>
<proteinExistence type="predicted"/>
<sequence length="87" mass="10003">MANAQRNESRDWIDPRFVQISRAEAAKILGRSPTEFDRLRKSDPECPKGFKDGVDRSARVRFRLSDVYSYSGVLMARGEEAENLEPR</sequence>
<dbReference type="AlphaFoldDB" id="A0A9X3AY37"/>
<name>A0A9X3AY37_9GAMM</name>
<protein>
    <submittedName>
        <fullName evidence="1">Uncharacterized protein</fullName>
    </submittedName>
</protein>
<evidence type="ECO:0000313" key="2">
    <source>
        <dbReference type="Proteomes" id="UP001145353"/>
    </source>
</evidence>
<dbReference type="RefSeq" id="WP_261536114.1">
    <property type="nucleotide sequence ID" value="NZ_JAHXDE010000004.1"/>
</dbReference>
<gene>
    <name evidence="1" type="ORF">KZO87_12460</name>
</gene>
<evidence type="ECO:0000313" key="1">
    <source>
        <dbReference type="EMBL" id="MCT8506187.1"/>
    </source>
</evidence>
<comment type="caution">
    <text evidence="1">The sequence shown here is derived from an EMBL/GenBank/DDBJ whole genome shotgun (WGS) entry which is preliminary data.</text>
</comment>
<keyword evidence="2" id="KW-1185">Reference proteome</keyword>
<accession>A0A9X3AY37</accession>
<reference evidence="1" key="1">
    <citation type="submission" date="2021-07" db="EMBL/GenBank/DDBJ databases">
        <authorList>
            <person name="Luelf R.H."/>
        </authorList>
    </citation>
    <scope>NUCLEOTIDE SEQUENCE</scope>
    <source>
        <strain evidence="1">TMW 2.2304</strain>
    </source>
</reference>
<reference evidence="1" key="2">
    <citation type="journal article" date="2022" name="Syst. Appl. Microbiol.">
        <title>Chromohalobacter moromii sp. nov., a moderately halophilic bacterium isolated from lupine-based moromi fermentation.</title>
        <authorList>
            <person name="Lulf R.H."/>
            <person name="Hilgarth M."/>
            <person name="Ehrmann M.A."/>
        </authorList>
    </citation>
    <scope>NUCLEOTIDE SEQUENCE</scope>
    <source>
        <strain evidence="1">TMW 2.2304</strain>
    </source>
</reference>
<dbReference type="EMBL" id="JAHXDE010000004">
    <property type="protein sequence ID" value="MCT8506187.1"/>
    <property type="molecule type" value="Genomic_DNA"/>
</dbReference>